<dbReference type="SMART" id="SM00530">
    <property type="entry name" value="HTH_XRE"/>
    <property type="match status" value="1"/>
</dbReference>
<organism evidence="3 4">
    <name type="scientific">Actinocorallia aurantiaca</name>
    <dbReference type="NCBI Taxonomy" id="46204"/>
    <lineage>
        <taxon>Bacteria</taxon>
        <taxon>Bacillati</taxon>
        <taxon>Actinomycetota</taxon>
        <taxon>Actinomycetes</taxon>
        <taxon>Streptosporangiales</taxon>
        <taxon>Thermomonosporaceae</taxon>
        <taxon>Actinocorallia</taxon>
    </lineage>
</organism>
<dbReference type="Gene3D" id="1.10.260.40">
    <property type="entry name" value="lambda repressor-like DNA-binding domains"/>
    <property type="match status" value="1"/>
</dbReference>
<sequence length="371" mass="40104">MKVEQDQNHRSALKAARERLGWGQEQAAEAVQVSVSTWSRWERGIQDVRPAHRVRLAEVFGTTAQEVSRWFGGSSGQDPSPDRDRGGSDGHLGHTVRGAVELWARDADVRRRGRLHSLPVSPEAWPEWLLGWDLDAGPESREHAGRRRRVGGPDVLRIQEATRAFASMDRRHGGGMVRPAVVDYLHTSVAPLLSGTYSDGVGAALLSAAATMTGLAGWEAYDLRLDGLAQRHYGQALRLAKAADDPMTAAWVLTVMSQQAIDLGHPVWAVRLARAARRAGRVAAAPPRVRAALPRRHRGCGPRSPCANSSPPRCAPSCPRPPTGTPPAGCGSCSARWRPPSRWPLTVTRSPPGSAIWAPPRSPPRRAAPGA</sequence>
<dbReference type="InterPro" id="IPR010982">
    <property type="entry name" value="Lambda_DNA-bd_dom_sf"/>
</dbReference>
<dbReference type="EMBL" id="BAAATZ010000007">
    <property type="protein sequence ID" value="GAA2724494.1"/>
    <property type="molecule type" value="Genomic_DNA"/>
</dbReference>
<dbReference type="Pfam" id="PF13560">
    <property type="entry name" value="HTH_31"/>
    <property type="match status" value="1"/>
</dbReference>
<comment type="caution">
    <text evidence="3">The sequence shown here is derived from an EMBL/GenBank/DDBJ whole genome shotgun (WGS) entry which is preliminary data.</text>
</comment>
<evidence type="ECO:0000313" key="3">
    <source>
        <dbReference type="EMBL" id="GAA2724494.1"/>
    </source>
</evidence>
<dbReference type="CDD" id="cd00093">
    <property type="entry name" value="HTH_XRE"/>
    <property type="match status" value="1"/>
</dbReference>
<evidence type="ECO:0000313" key="4">
    <source>
        <dbReference type="Proteomes" id="UP001501842"/>
    </source>
</evidence>
<proteinExistence type="predicted"/>
<feature type="compositionally biased region" description="Low complexity" evidence="1">
    <location>
        <begin position="302"/>
        <end position="317"/>
    </location>
</feature>
<feature type="region of interest" description="Disordered" evidence="1">
    <location>
        <begin position="68"/>
        <end position="93"/>
    </location>
</feature>
<feature type="region of interest" description="Disordered" evidence="1">
    <location>
        <begin position="294"/>
        <end position="371"/>
    </location>
</feature>
<evidence type="ECO:0000256" key="1">
    <source>
        <dbReference type="SAM" id="MobiDB-lite"/>
    </source>
</evidence>
<reference evidence="3 4" key="1">
    <citation type="journal article" date="2019" name="Int. J. Syst. Evol. Microbiol.">
        <title>The Global Catalogue of Microorganisms (GCM) 10K type strain sequencing project: providing services to taxonomists for standard genome sequencing and annotation.</title>
        <authorList>
            <consortium name="The Broad Institute Genomics Platform"/>
            <consortium name="The Broad Institute Genome Sequencing Center for Infectious Disease"/>
            <person name="Wu L."/>
            <person name="Ma J."/>
        </authorList>
    </citation>
    <scope>NUCLEOTIDE SEQUENCE [LARGE SCALE GENOMIC DNA]</scope>
    <source>
        <strain evidence="3 4">JCM 8201</strain>
    </source>
</reference>
<keyword evidence="4" id="KW-1185">Reference proteome</keyword>
<dbReference type="Proteomes" id="UP001501842">
    <property type="component" value="Unassembled WGS sequence"/>
</dbReference>
<gene>
    <name evidence="3" type="ORF">GCM10010439_22230</name>
</gene>
<name>A0ABN3U4G3_9ACTN</name>
<feature type="domain" description="HTH cro/C1-type" evidence="2">
    <location>
        <begin position="13"/>
        <end position="67"/>
    </location>
</feature>
<evidence type="ECO:0000259" key="2">
    <source>
        <dbReference type="PROSITE" id="PS50943"/>
    </source>
</evidence>
<dbReference type="RefSeq" id="WP_344450219.1">
    <property type="nucleotide sequence ID" value="NZ_BAAATZ010000007.1"/>
</dbReference>
<protein>
    <recommendedName>
        <fullName evidence="2">HTH cro/C1-type domain-containing protein</fullName>
    </recommendedName>
</protein>
<dbReference type="InterPro" id="IPR001387">
    <property type="entry name" value="Cro/C1-type_HTH"/>
</dbReference>
<dbReference type="PROSITE" id="PS50943">
    <property type="entry name" value="HTH_CROC1"/>
    <property type="match status" value="1"/>
</dbReference>
<dbReference type="SUPFAM" id="SSF47413">
    <property type="entry name" value="lambda repressor-like DNA-binding domains"/>
    <property type="match status" value="1"/>
</dbReference>
<feature type="compositionally biased region" description="Basic and acidic residues" evidence="1">
    <location>
        <begin position="80"/>
        <end position="92"/>
    </location>
</feature>
<accession>A0ABN3U4G3</accession>